<evidence type="ECO:0000313" key="5">
    <source>
        <dbReference type="Proteomes" id="UP000886851"/>
    </source>
</evidence>
<keyword evidence="1" id="KW-0472">Membrane</keyword>
<feature type="domain" description="DZANK-type" evidence="2">
    <location>
        <begin position="44"/>
        <end position="89"/>
    </location>
</feature>
<dbReference type="Proteomes" id="UP000886851">
    <property type="component" value="Unassembled WGS sequence"/>
</dbReference>
<dbReference type="InterPro" id="IPR025874">
    <property type="entry name" value="DZR"/>
</dbReference>
<dbReference type="AlphaFoldDB" id="A0A9D1ZI49"/>
<sequence>MQVWNILISIIMALIKCTECGQMVSDKASTCPKCGAPIVVPVTCKECGQPVSPNAVTCPNCGAPLKATKQCRECGKQIPEDAESCPYCGYSERMSVTSNEEQPRPTFGEALSVCFTKKYATFTGRARRSEFWYFYLFNMIIGFSLNILMSAFIGSSMYTIMMVIVCLYSLAVFVPNLAVMVRRLHDIGKSGWNILWAILPIIGAILLLIWFIKDSAKGENKYGASPKYN</sequence>
<dbReference type="Pfam" id="PF13240">
    <property type="entry name" value="Zn_Ribbon_1"/>
    <property type="match status" value="1"/>
</dbReference>
<dbReference type="GO" id="GO:0005886">
    <property type="term" value="C:plasma membrane"/>
    <property type="evidence" value="ECO:0007669"/>
    <property type="project" value="TreeGrafter"/>
</dbReference>
<keyword evidence="1" id="KW-0812">Transmembrane</keyword>
<accession>A0A9D1ZI49</accession>
<dbReference type="Pfam" id="PF12773">
    <property type="entry name" value="DZR"/>
    <property type="match status" value="1"/>
</dbReference>
<dbReference type="PANTHER" id="PTHR34980:SF2">
    <property type="entry name" value="INNER MEMBRANE PROTEIN YHAH-RELATED"/>
    <property type="match status" value="1"/>
</dbReference>
<organism evidence="4 5">
    <name type="scientific">Candidatus Bacteroides pullicola</name>
    <dbReference type="NCBI Taxonomy" id="2838475"/>
    <lineage>
        <taxon>Bacteria</taxon>
        <taxon>Pseudomonadati</taxon>
        <taxon>Bacteroidota</taxon>
        <taxon>Bacteroidia</taxon>
        <taxon>Bacteroidales</taxon>
        <taxon>Bacteroidaceae</taxon>
        <taxon>Bacteroides</taxon>
    </lineage>
</organism>
<evidence type="ECO:0000259" key="3">
    <source>
        <dbReference type="Pfam" id="PF13240"/>
    </source>
</evidence>
<keyword evidence="1" id="KW-1133">Transmembrane helix</keyword>
<feature type="transmembrane region" description="Helical" evidence="1">
    <location>
        <begin position="132"/>
        <end position="153"/>
    </location>
</feature>
<reference evidence="4" key="1">
    <citation type="journal article" date="2021" name="PeerJ">
        <title>Extensive microbial diversity within the chicken gut microbiome revealed by metagenomics and culture.</title>
        <authorList>
            <person name="Gilroy R."/>
            <person name="Ravi A."/>
            <person name="Getino M."/>
            <person name="Pursley I."/>
            <person name="Horton D.L."/>
            <person name="Alikhan N.F."/>
            <person name="Baker D."/>
            <person name="Gharbi K."/>
            <person name="Hall N."/>
            <person name="Watson M."/>
            <person name="Adriaenssens E.M."/>
            <person name="Foster-Nyarko E."/>
            <person name="Jarju S."/>
            <person name="Secka A."/>
            <person name="Antonio M."/>
            <person name="Oren A."/>
            <person name="Chaudhuri R.R."/>
            <person name="La Ragione R."/>
            <person name="Hildebrand F."/>
            <person name="Pallen M.J."/>
        </authorList>
    </citation>
    <scope>NUCLEOTIDE SEQUENCE</scope>
    <source>
        <strain evidence="4">Gambia2-208</strain>
    </source>
</reference>
<evidence type="ECO:0000313" key="4">
    <source>
        <dbReference type="EMBL" id="HIY88333.1"/>
    </source>
</evidence>
<name>A0A9D1ZI49_9BACE</name>
<evidence type="ECO:0000259" key="2">
    <source>
        <dbReference type="Pfam" id="PF12773"/>
    </source>
</evidence>
<dbReference type="PANTHER" id="PTHR34980">
    <property type="entry name" value="INNER MEMBRANE PROTEIN-RELATED-RELATED"/>
    <property type="match status" value="1"/>
</dbReference>
<feature type="transmembrane region" description="Helical" evidence="1">
    <location>
        <begin position="159"/>
        <end position="181"/>
    </location>
</feature>
<comment type="caution">
    <text evidence="4">The sequence shown here is derived from an EMBL/GenBank/DDBJ whole genome shotgun (WGS) entry which is preliminary data.</text>
</comment>
<proteinExistence type="predicted"/>
<reference evidence="4" key="2">
    <citation type="submission" date="2021-04" db="EMBL/GenBank/DDBJ databases">
        <authorList>
            <person name="Gilroy R."/>
        </authorList>
    </citation>
    <scope>NUCLEOTIDE SEQUENCE</scope>
    <source>
        <strain evidence="4">Gambia2-208</strain>
    </source>
</reference>
<dbReference type="InterPro" id="IPR008523">
    <property type="entry name" value="DUF805"/>
</dbReference>
<evidence type="ECO:0000256" key="1">
    <source>
        <dbReference type="SAM" id="Phobius"/>
    </source>
</evidence>
<feature type="domain" description="Zinc-ribbon" evidence="3">
    <location>
        <begin position="16"/>
        <end position="38"/>
    </location>
</feature>
<feature type="transmembrane region" description="Helical" evidence="1">
    <location>
        <begin position="193"/>
        <end position="212"/>
    </location>
</feature>
<gene>
    <name evidence="4" type="ORF">H9824_06490</name>
</gene>
<protein>
    <submittedName>
        <fullName evidence="4">Zinc-ribbon domain-containing protein</fullName>
    </submittedName>
</protein>
<dbReference type="Pfam" id="PF05656">
    <property type="entry name" value="DUF805"/>
    <property type="match status" value="1"/>
</dbReference>
<dbReference type="EMBL" id="DXCV01000046">
    <property type="protein sequence ID" value="HIY88333.1"/>
    <property type="molecule type" value="Genomic_DNA"/>
</dbReference>
<dbReference type="InterPro" id="IPR026870">
    <property type="entry name" value="Zinc_ribbon_dom"/>
</dbReference>